<keyword evidence="4" id="KW-0677">Repeat</keyword>
<accession>A0A183SJR0</accession>
<dbReference type="Pfam" id="PF07679">
    <property type="entry name" value="I-set"/>
    <property type="match status" value="13"/>
</dbReference>
<feature type="domain" description="Ig-like" evidence="10">
    <location>
        <begin position="2298"/>
        <end position="2393"/>
    </location>
</feature>
<feature type="domain" description="Ig-like" evidence="10">
    <location>
        <begin position="1082"/>
        <end position="1164"/>
    </location>
</feature>
<dbReference type="GO" id="GO:0007156">
    <property type="term" value="P:homophilic cell adhesion via plasma membrane adhesion molecules"/>
    <property type="evidence" value="ECO:0007669"/>
    <property type="project" value="TreeGrafter"/>
</dbReference>
<dbReference type="GO" id="GO:0005886">
    <property type="term" value="C:plasma membrane"/>
    <property type="evidence" value="ECO:0007669"/>
    <property type="project" value="UniProtKB-SubCell"/>
</dbReference>
<evidence type="ECO:0000256" key="1">
    <source>
        <dbReference type="ARBA" id="ARBA00004236"/>
    </source>
</evidence>
<feature type="compositionally biased region" description="Polar residues" evidence="9">
    <location>
        <begin position="1931"/>
        <end position="1940"/>
    </location>
</feature>
<evidence type="ECO:0000256" key="3">
    <source>
        <dbReference type="ARBA" id="ARBA00022729"/>
    </source>
</evidence>
<dbReference type="InterPro" id="IPR013106">
    <property type="entry name" value="Ig_V-set"/>
</dbReference>
<evidence type="ECO:0000256" key="9">
    <source>
        <dbReference type="SAM" id="MobiDB-lite"/>
    </source>
</evidence>
<dbReference type="InterPro" id="IPR013098">
    <property type="entry name" value="Ig_I-set"/>
</dbReference>
<evidence type="ECO:0000256" key="8">
    <source>
        <dbReference type="ARBA" id="ARBA00023319"/>
    </source>
</evidence>
<feature type="domain" description="Ig-like" evidence="10">
    <location>
        <begin position="933"/>
        <end position="1028"/>
    </location>
</feature>
<dbReference type="FunFam" id="2.60.40.10:FF:000005">
    <property type="entry name" value="Neuronal cell adhesion molecule"/>
    <property type="match status" value="1"/>
</dbReference>
<feature type="domain" description="Ig-like" evidence="10">
    <location>
        <begin position="636"/>
        <end position="725"/>
    </location>
</feature>
<reference evidence="13" key="1">
    <citation type="submission" date="2016-06" db="UniProtKB">
        <authorList>
            <consortium name="WormBaseParasite"/>
        </authorList>
    </citation>
    <scope>IDENTIFICATION</scope>
</reference>
<evidence type="ECO:0000259" key="10">
    <source>
        <dbReference type="PROSITE" id="PS50835"/>
    </source>
</evidence>
<dbReference type="OrthoDB" id="5985519at2759"/>
<feature type="domain" description="Ig-like" evidence="10">
    <location>
        <begin position="538"/>
        <end position="629"/>
    </location>
</feature>
<dbReference type="GO" id="GO:0043025">
    <property type="term" value="C:neuronal cell body"/>
    <property type="evidence" value="ECO:0007669"/>
    <property type="project" value="TreeGrafter"/>
</dbReference>
<dbReference type="Pfam" id="PF00047">
    <property type="entry name" value="ig"/>
    <property type="match status" value="1"/>
</dbReference>
<organism evidence="13">
    <name type="scientific">Schistocephalus solidus</name>
    <name type="common">Tapeworm</name>
    <dbReference type="NCBI Taxonomy" id="70667"/>
    <lineage>
        <taxon>Eukaryota</taxon>
        <taxon>Metazoa</taxon>
        <taxon>Spiralia</taxon>
        <taxon>Lophotrochozoa</taxon>
        <taxon>Platyhelminthes</taxon>
        <taxon>Cestoda</taxon>
        <taxon>Eucestoda</taxon>
        <taxon>Diphyllobothriidea</taxon>
        <taxon>Diphyllobothriidae</taxon>
        <taxon>Schistocephalus</taxon>
    </lineage>
</organism>
<dbReference type="InterPro" id="IPR007110">
    <property type="entry name" value="Ig-like_dom"/>
</dbReference>
<dbReference type="Pfam" id="PF13927">
    <property type="entry name" value="Ig_3"/>
    <property type="match status" value="6"/>
</dbReference>
<dbReference type="PANTHER" id="PTHR45080:SF8">
    <property type="entry name" value="IG-LIKE DOMAIN-CONTAINING PROTEIN"/>
    <property type="match status" value="1"/>
</dbReference>
<keyword evidence="3" id="KW-0732">Signal</keyword>
<feature type="domain" description="Ig-like" evidence="10">
    <location>
        <begin position="1173"/>
        <end position="1283"/>
    </location>
</feature>
<keyword evidence="12" id="KW-1185">Reference proteome</keyword>
<feature type="domain" description="Ig-like" evidence="10">
    <location>
        <begin position="1893"/>
        <end position="2046"/>
    </location>
</feature>
<evidence type="ECO:0000256" key="7">
    <source>
        <dbReference type="ARBA" id="ARBA00023180"/>
    </source>
</evidence>
<dbReference type="SMART" id="SM00406">
    <property type="entry name" value="IGv"/>
    <property type="match status" value="9"/>
</dbReference>
<keyword evidence="7" id="KW-0325">Glycoprotein</keyword>
<dbReference type="EMBL" id="UYSU01032876">
    <property type="protein sequence ID" value="VDL90843.1"/>
    <property type="molecule type" value="Genomic_DNA"/>
</dbReference>
<dbReference type="GO" id="GO:0008046">
    <property type="term" value="F:axon guidance receptor activity"/>
    <property type="evidence" value="ECO:0007669"/>
    <property type="project" value="TreeGrafter"/>
</dbReference>
<feature type="domain" description="Ig-like" evidence="10">
    <location>
        <begin position="1798"/>
        <end position="1888"/>
    </location>
</feature>
<reference evidence="11 12" key="2">
    <citation type="submission" date="2018-11" db="EMBL/GenBank/DDBJ databases">
        <authorList>
            <consortium name="Pathogen Informatics"/>
        </authorList>
    </citation>
    <scope>NUCLEOTIDE SEQUENCE [LARGE SCALE GENOMIC DNA]</scope>
    <source>
        <strain evidence="11 12">NST_G2</strain>
    </source>
</reference>
<evidence type="ECO:0000256" key="6">
    <source>
        <dbReference type="ARBA" id="ARBA00023157"/>
    </source>
</evidence>
<evidence type="ECO:0000256" key="5">
    <source>
        <dbReference type="ARBA" id="ARBA00023136"/>
    </source>
</evidence>
<keyword evidence="2" id="KW-1003">Cell membrane</keyword>
<dbReference type="SMART" id="SM00408">
    <property type="entry name" value="IGc2"/>
    <property type="match status" value="19"/>
</dbReference>
<dbReference type="Gene3D" id="2.60.40.10">
    <property type="entry name" value="Immunoglobulins"/>
    <property type="match status" value="22"/>
</dbReference>
<sequence length="2745" mass="300629">MRSGKLVTKADGLRQLMKTVPTVFVASIDQPMAGSWTLEVSTEPSEHPATPTSESGREEDQLQWHSVRVSGVSEVDFVPGFATTQLPYNVGSSRQPIEGVQNFVMANITGRLLTGTVDSIVLRAPNGTSLVRLPVERTANTHIYVSQHPMDPVSGHYYLQVTGRDGKGYNFQRYSKVALIARKARPVVVSCPAKIEVVRGATAAVTCLVDSEIPFKVNWYQQGHQLTGFPGEHQIYSLNFPETVILLFCLTFLPSNLLPPPASQKAPPPTVFIPRNASVEPGGMARLTCSVFTPASEVAINWYRGHEVRFKVKEGRRHQIRTSAGESTPAGKTFTSTLTIVEAQDVDVGKYICEAEHKGGVSSADGFVIIHGRFISFNDVPIPETGREALQPGVEAPRITILDDYMESRLIISPTEASDAGRYACHAANSAGEEKAIMNAKFVSRPEVIRLESQRELPQEGESQVLRCLATGQPPPIIKWEFNGSPVSQSANIRVNETTGELMIMQVKRDMAGKWTCVAENVAGTTRSSISLDIGYKPKMDVGSMHDRVLGEFAADLIIPCYVEGHPVPQIKWYKMVGSTQVPVSYGDRYTLDSENSLHIRNVDIEDGTTFICEASNTYGRDQHHVTVELGGIKAPTISFTDPRQVILEGSAEKVLTCYVLDAKPPATVTWLKDSQELDLSSPRYSVVDNNLIIRDVTMDDEGIYTCVARNVVGRSKIDIELDVQTPPTFTDATQEGVVEITRGKVLELRCMVEGDPKPKVEWRKDGRPLNIKGGGMQGVGGAGGGASSLDSSVVISNDGQTLTVYSVSEDSSGIYTCSAINPHAVETKDFQVLVKTPPFIPKEGFSEIEIAQNEVTVLTCLVSQGFPQPKLHWFKNGQPVVPVPGRITILGGGNSLEIRGESEEDTGSYECRAENEAGSDSRFYQVTVLVPPTFTSTHAQRRLLVRPGDRVDISCGMTGYPEPTISWTWNGRPLEGKLTDLGISTRLSSDSMTSYLTLNSMQEDLQGNYTCIGRNKGGQTSSDYEVILLLMPCRFVGDGNLIIMTAQHHHGGEYTCLAENEAGRDDRTATITVFEPSGDRPVAQNITSITLGGNITFTCKLTSNPPPRIKWYKDGQELFSAMPQDRFSLSADESTLTIFNVQQEDQGQFKCEAENIPGDWDISYFLEVISSPNILLGSSSRAKEQVRQGGDIRLRCIATGSPEPTYQWLKDDTPVASSVKPVVTTHEVDKNTVEITTISSKYILLDQGRELVVSKVTAADAGVYTCVAINPVGRDRHKMNLTVLASPIFYDGLDHETPELVKHKPAFLWCNATGHPPPKFKWSGDMLVDQLNDRVRMVASGQGLYLPNVTQDLVSRYICNAINEAGEARRIFDPTLIYAPILVEPEGENPRPVIRGGDMRLSCEWDAHPEATVEWFKGGEPIDFMDNPRVNISTRNTVLFLGNAQPEDAGIYRCVVTNKVGSTRRQWSVSIMSAVASLAAIAVEAVLVAGLFVAAVEVDVSLEGSLAGEVAGGAIVGRGQSEEGTEDEDLHVLVLCALFALASAHYGSSGHFSGKAAFKGDIYFDGCYEETCHKDGFDGYGCKAGHCAYICHPKGCYESHAYSQTSGESWGEQEGYGKRFEKGGSKGQSQYKGHVQFGGRVDFSGCTSEYCNNGEVEGYNCKDGHCATVCKGSECHEEKDSKTAKDALIGNSLERSHSSTFLGPPKFQISSEPGQHNVALGSSLTLFCVAEGEPKPTIRWTKDGVPLDSERYNISENGVHLRLSSAEDIDAGRLACIASSPYGEIMRNFDVKVTYPPRLDGDGQRQYSIERTVGSSAILECLVTGNPTPKIEWYKDGQLLDPLPYRYRFFNQKRELEILSIQPTDAGRYRCFASNEIGSLEVSVDMTVGAPPRIDRGRLRSEYVIREGDELVLPCPATGSPTPRLEFTRSELSPDSNKVTQRKLDLPSSPEHGQFTSGDPDSITRRAVVSQVRALCDCSPPYVSVHVSVNLEYRKFKCIPPSVSRAVSQDRQSLTIFRVTKGDAGTYQCNASNEIGWDTMKYTVRVRVPPSFDTSNVQPEVHWFVNQSRFLDCTLQGLADPPATITWERHGSPVTSTADVQISPDGSKLTVPRVQLLDAGDYKCVASNEVGRTSQVFRVLVYGDHINNYHIEIYWISMRCCKHNKFFSMQVGLHLTQNAVSYLLPVRAQFVNPVRKISIGAIQNQTVHMSCEVTGDPPPKVTWFRRDVELFPMGSFLQHGASASAFSSRFPHIIPLQGEQILQLTNVQKADAGDYTCMATNGGDAIEKKFNLTVILPPIILKPEGSPEALMTREHVPVTFYCLIRDYNSTKPEIVWTKDGSPILVSEESDYFVVQDEGQALTVIRPTSSESGLFRCEARNKAGTDSHQFRLTVIAPPRFPADFIRYRQKYVQQMGTQVRLECPATGSPPPVITWYYNGSPVLPYAAPSHYTFDADNKLLYFITGQKDAGEYRCVAHSEAGNISKTYELEIIMPPLVRLDRSEIREREGTTFTVQCIAEGHPTPKLEWSRESGGLFRVGTSVDLVTGILTISEARKDDAGRYTCTATNKISQDSKTVDVQIIGDQVLLPCTVTGTLPIHIQWRLPSGQQITQEEIIGFQVLPSQGLLIEHVSRTHAGLYRCSANNEAGSQNAMLSLDVQSALGVADVGAMASLAAIAVEAVLVAGLFVAAVEVDVSLEGSLAGEVAGGAIVGRGQSEEGTEDEDLHVCGFEVVCDGFSVTAFLYS</sequence>
<dbReference type="GO" id="GO:0050808">
    <property type="term" value="P:synapse organization"/>
    <property type="evidence" value="ECO:0007669"/>
    <property type="project" value="TreeGrafter"/>
</dbReference>
<feature type="region of interest" description="Disordered" evidence="9">
    <location>
        <begin position="38"/>
        <end position="62"/>
    </location>
</feature>
<feature type="domain" description="Ig-like" evidence="10">
    <location>
        <begin position="2398"/>
        <end position="2490"/>
    </location>
</feature>
<feature type="domain" description="Ig-like" evidence="10">
    <location>
        <begin position="1375"/>
        <end position="1471"/>
    </location>
</feature>
<proteinExistence type="predicted"/>
<dbReference type="SUPFAM" id="SSF48726">
    <property type="entry name" value="Immunoglobulin"/>
    <property type="match status" value="23"/>
</dbReference>
<dbReference type="InterPro" id="IPR036179">
    <property type="entry name" value="Ig-like_dom_sf"/>
</dbReference>
<feature type="domain" description="Ig-like" evidence="10">
    <location>
        <begin position="728"/>
        <end position="832"/>
    </location>
</feature>
<dbReference type="InterPro" id="IPR003599">
    <property type="entry name" value="Ig_sub"/>
</dbReference>
<dbReference type="InterPro" id="IPR050958">
    <property type="entry name" value="Cell_Adh-Cytoskel_Orgn"/>
</dbReference>
<dbReference type="GO" id="GO:0030424">
    <property type="term" value="C:axon"/>
    <property type="evidence" value="ECO:0007669"/>
    <property type="project" value="TreeGrafter"/>
</dbReference>
<dbReference type="WBParaSite" id="SSLN_0000460601-mRNA-1">
    <property type="protein sequence ID" value="SSLN_0000460601-mRNA-1"/>
    <property type="gene ID" value="SSLN_0000460601"/>
</dbReference>
<name>A0A183SJR0_SCHSO</name>
<feature type="domain" description="Ig-like" evidence="10">
    <location>
        <begin position="186"/>
        <end position="223"/>
    </location>
</feature>
<feature type="domain" description="Ig-like" evidence="10">
    <location>
        <begin position="2051"/>
        <end position="2141"/>
    </location>
</feature>
<feature type="domain" description="Ig-like" evidence="10">
    <location>
        <begin position="1288"/>
        <end position="1373"/>
    </location>
</feature>
<gene>
    <name evidence="11" type="ORF">SSLN_LOCUS4458</name>
</gene>
<feature type="domain" description="Ig-like" evidence="10">
    <location>
        <begin position="2583"/>
        <end position="2655"/>
    </location>
</feature>
<feature type="domain" description="Ig-like" evidence="10">
    <location>
        <begin position="838"/>
        <end position="928"/>
    </location>
</feature>
<feature type="region of interest" description="Disordered" evidence="9">
    <location>
        <begin position="1920"/>
        <end position="1962"/>
    </location>
</feature>
<feature type="domain" description="Ig-like" evidence="10">
    <location>
        <begin position="2494"/>
        <end position="2578"/>
    </location>
</feature>
<dbReference type="PANTHER" id="PTHR45080">
    <property type="entry name" value="CONTACTIN 5"/>
    <property type="match status" value="1"/>
</dbReference>
<dbReference type="CDD" id="cd00099">
    <property type="entry name" value="IgV"/>
    <property type="match status" value="1"/>
</dbReference>
<evidence type="ECO:0000256" key="4">
    <source>
        <dbReference type="ARBA" id="ARBA00022737"/>
    </source>
</evidence>
<dbReference type="InterPro" id="IPR013783">
    <property type="entry name" value="Ig-like_fold"/>
</dbReference>
<dbReference type="PROSITE" id="PS50835">
    <property type="entry name" value="IG_LIKE"/>
    <property type="match status" value="21"/>
</dbReference>
<dbReference type="FunFam" id="2.60.40.10:FF:000032">
    <property type="entry name" value="palladin isoform X1"/>
    <property type="match status" value="1"/>
</dbReference>
<dbReference type="Proteomes" id="UP000275846">
    <property type="component" value="Unassembled WGS sequence"/>
</dbReference>
<dbReference type="CDD" id="cd00096">
    <property type="entry name" value="Ig"/>
    <property type="match status" value="8"/>
</dbReference>
<keyword evidence="8" id="KW-0393">Immunoglobulin domain</keyword>
<feature type="domain" description="Ig-like" evidence="10">
    <location>
        <begin position="446"/>
        <end position="533"/>
    </location>
</feature>
<protein>
    <submittedName>
        <fullName evidence="13">Immunoglobulin I-set domain protein</fullName>
    </submittedName>
</protein>
<comment type="subcellular location">
    <subcellularLocation>
        <location evidence="1">Cell membrane</location>
    </subcellularLocation>
</comment>
<evidence type="ECO:0000256" key="2">
    <source>
        <dbReference type="ARBA" id="ARBA00022475"/>
    </source>
</evidence>
<evidence type="ECO:0000313" key="11">
    <source>
        <dbReference type="EMBL" id="VDL90843.1"/>
    </source>
</evidence>
<dbReference type="InterPro" id="IPR013151">
    <property type="entry name" value="Immunoglobulin_dom"/>
</dbReference>
<evidence type="ECO:0000313" key="13">
    <source>
        <dbReference type="WBParaSite" id="SSLN_0000460601-mRNA-1"/>
    </source>
</evidence>
<keyword evidence="5" id="KW-0472">Membrane</keyword>
<feature type="domain" description="Ig-like" evidence="10">
    <location>
        <begin position="2186"/>
        <end position="2294"/>
    </location>
</feature>
<evidence type="ECO:0000313" key="12">
    <source>
        <dbReference type="Proteomes" id="UP000275846"/>
    </source>
</evidence>
<dbReference type="SMART" id="SM00409">
    <property type="entry name" value="IG"/>
    <property type="match status" value="21"/>
</dbReference>
<dbReference type="InterPro" id="IPR003598">
    <property type="entry name" value="Ig_sub2"/>
</dbReference>
<feature type="domain" description="Ig-like" evidence="10">
    <location>
        <begin position="1706"/>
        <end position="1795"/>
    </location>
</feature>
<dbReference type="STRING" id="70667.A0A183SJR0"/>
<keyword evidence="6" id="KW-1015">Disulfide bond</keyword>
<feature type="domain" description="Ig-like" evidence="10">
    <location>
        <begin position="268"/>
        <end position="369"/>
    </location>
</feature>